<evidence type="ECO:0000313" key="2">
    <source>
        <dbReference type="Proteomes" id="UP000824988"/>
    </source>
</evidence>
<accession>A0A8D5AHX3</accession>
<organism evidence="1 2">
    <name type="scientific">Methylogaea oryzae</name>
    <dbReference type="NCBI Taxonomy" id="1295382"/>
    <lineage>
        <taxon>Bacteria</taxon>
        <taxon>Pseudomonadati</taxon>
        <taxon>Pseudomonadota</taxon>
        <taxon>Gammaproteobacteria</taxon>
        <taxon>Methylococcales</taxon>
        <taxon>Methylococcaceae</taxon>
        <taxon>Methylogaea</taxon>
    </lineage>
</organism>
<dbReference type="AlphaFoldDB" id="A0A8D5AHX3"/>
<sequence>MADVRHTLRWATYRPPTLLSGSISAVGWADDRKPNTEALRPGVGVRGLTPTYAGYRLAAGLAPALAAFGNTV</sequence>
<proteinExistence type="predicted"/>
<protein>
    <submittedName>
        <fullName evidence="1">Uncharacterized protein</fullName>
    </submittedName>
</protein>
<keyword evidence="2" id="KW-1185">Reference proteome</keyword>
<dbReference type="Proteomes" id="UP000824988">
    <property type="component" value="Chromosome"/>
</dbReference>
<name>A0A8D5AHX3_9GAMM</name>
<reference evidence="1" key="1">
    <citation type="submission" date="2019-06" db="EMBL/GenBank/DDBJ databases">
        <title>Complete genome sequence of Methylogaea oryzae strain JCM16910.</title>
        <authorList>
            <person name="Asakawa S."/>
        </authorList>
    </citation>
    <scope>NUCLEOTIDE SEQUENCE</scope>
    <source>
        <strain evidence="1">E10</strain>
    </source>
</reference>
<dbReference type="KEGG" id="moz:MoryE10_25140"/>
<evidence type="ECO:0000313" key="1">
    <source>
        <dbReference type="EMBL" id="BBL71908.1"/>
    </source>
</evidence>
<dbReference type="EMBL" id="AP019782">
    <property type="protein sequence ID" value="BBL71908.1"/>
    <property type="molecule type" value="Genomic_DNA"/>
</dbReference>
<gene>
    <name evidence="1" type="ORF">MoryE10_25140</name>
</gene>